<organism evidence="1 2">
    <name type="scientific">Pieris macdunnoughi</name>
    <dbReference type="NCBI Taxonomy" id="345717"/>
    <lineage>
        <taxon>Eukaryota</taxon>
        <taxon>Metazoa</taxon>
        <taxon>Ecdysozoa</taxon>
        <taxon>Arthropoda</taxon>
        <taxon>Hexapoda</taxon>
        <taxon>Insecta</taxon>
        <taxon>Pterygota</taxon>
        <taxon>Neoptera</taxon>
        <taxon>Endopterygota</taxon>
        <taxon>Lepidoptera</taxon>
        <taxon>Glossata</taxon>
        <taxon>Ditrysia</taxon>
        <taxon>Papilionoidea</taxon>
        <taxon>Pieridae</taxon>
        <taxon>Pierinae</taxon>
        <taxon>Pieris</taxon>
    </lineage>
</organism>
<name>A0A821QUM0_9NEOP</name>
<accession>A0A821QUM0</accession>
<gene>
    <name evidence="1" type="ORF">PMACD_LOCUS5023</name>
</gene>
<protein>
    <submittedName>
        <fullName evidence="1">Uncharacterized protein</fullName>
    </submittedName>
</protein>
<comment type="caution">
    <text evidence="1">The sequence shown here is derived from an EMBL/GenBank/DDBJ whole genome shotgun (WGS) entry which is preliminary data.</text>
</comment>
<dbReference type="AlphaFoldDB" id="A0A821QUM0"/>
<dbReference type="Proteomes" id="UP000663880">
    <property type="component" value="Unassembled WGS sequence"/>
</dbReference>
<dbReference type="EMBL" id="CAJOBZ010000009">
    <property type="protein sequence ID" value="CAF4827517.1"/>
    <property type="molecule type" value="Genomic_DNA"/>
</dbReference>
<sequence>MSVEVGHEKSRSFAGCPYQRLRGNFHLTGSRDHTALVDDRRAFGPQVAGGGSRAQGEVSLALPLPYTPAHSLLAGNCSFL</sequence>
<evidence type="ECO:0000313" key="2">
    <source>
        <dbReference type="Proteomes" id="UP000663880"/>
    </source>
</evidence>
<keyword evidence="2" id="KW-1185">Reference proteome</keyword>
<proteinExistence type="predicted"/>
<reference evidence="1" key="1">
    <citation type="submission" date="2021-02" db="EMBL/GenBank/DDBJ databases">
        <authorList>
            <person name="Steward A R."/>
        </authorList>
    </citation>
    <scope>NUCLEOTIDE SEQUENCE</scope>
</reference>
<dbReference type="OrthoDB" id="7469291at2759"/>
<evidence type="ECO:0000313" key="1">
    <source>
        <dbReference type="EMBL" id="CAF4827517.1"/>
    </source>
</evidence>